<evidence type="ECO:0000313" key="1">
    <source>
        <dbReference type="EMBL" id="KAK8480449.1"/>
    </source>
</evidence>
<reference evidence="1 2" key="1">
    <citation type="journal article" date="2024" name="G3 (Bethesda)">
        <title>Genome assembly of Hibiscus sabdariffa L. provides insights into metabolisms of medicinal natural products.</title>
        <authorList>
            <person name="Kim T."/>
        </authorList>
    </citation>
    <scope>NUCLEOTIDE SEQUENCE [LARGE SCALE GENOMIC DNA]</scope>
    <source>
        <strain evidence="1">TK-2024</strain>
        <tissue evidence="1">Old leaves</tissue>
    </source>
</reference>
<organism evidence="1 2">
    <name type="scientific">Hibiscus sabdariffa</name>
    <name type="common">roselle</name>
    <dbReference type="NCBI Taxonomy" id="183260"/>
    <lineage>
        <taxon>Eukaryota</taxon>
        <taxon>Viridiplantae</taxon>
        <taxon>Streptophyta</taxon>
        <taxon>Embryophyta</taxon>
        <taxon>Tracheophyta</taxon>
        <taxon>Spermatophyta</taxon>
        <taxon>Magnoliopsida</taxon>
        <taxon>eudicotyledons</taxon>
        <taxon>Gunneridae</taxon>
        <taxon>Pentapetalae</taxon>
        <taxon>rosids</taxon>
        <taxon>malvids</taxon>
        <taxon>Malvales</taxon>
        <taxon>Malvaceae</taxon>
        <taxon>Malvoideae</taxon>
        <taxon>Hibiscus</taxon>
    </lineage>
</organism>
<dbReference type="EMBL" id="JBBPBM010002049">
    <property type="protein sequence ID" value="KAK8480449.1"/>
    <property type="molecule type" value="Genomic_DNA"/>
</dbReference>
<sequence length="302" mass="32506">MCIERDAINGVSREEEALRRQINFSELMGGEPNVLPVESIEVIEKEDRRGTVDLKGTNENIGEVALPQKVLNGELGLDPATLGGPGTGSPFPKTGPKFNSKEGELALGSKEAVGLAVHEVGRNFESPLAGILSWADRVKLNVGPLDLRLNHVEGNNDDSDGNFSVDCEVIKGRKRKGKARMFGLGDKAACGGVLVTKGGVIRALFSSLMVNAGSVPFDLCVVKAAFETFKKAGWASRTALTIELVNRSLINRLENSLQRPWNSAKYFAEIDFLIRGCVFVQFKLADSPNLAMASCLAFDGLS</sequence>
<evidence type="ECO:0000313" key="2">
    <source>
        <dbReference type="Proteomes" id="UP001472677"/>
    </source>
</evidence>
<gene>
    <name evidence="1" type="ORF">V6N12_018043</name>
</gene>
<name>A0ABR1ZIR3_9ROSI</name>
<keyword evidence="2" id="KW-1185">Reference proteome</keyword>
<comment type="caution">
    <text evidence="1">The sequence shown here is derived from an EMBL/GenBank/DDBJ whole genome shotgun (WGS) entry which is preliminary data.</text>
</comment>
<proteinExistence type="predicted"/>
<protein>
    <submittedName>
        <fullName evidence="1">Uncharacterized protein</fullName>
    </submittedName>
</protein>
<accession>A0ABR1ZIR3</accession>
<dbReference type="Proteomes" id="UP001472677">
    <property type="component" value="Unassembled WGS sequence"/>
</dbReference>